<feature type="region of interest" description="Disordered" evidence="1">
    <location>
        <begin position="222"/>
        <end position="257"/>
    </location>
</feature>
<gene>
    <name evidence="3" type="ORF">EV356DRAFT_455058</name>
</gene>
<sequence>MLQTSFQKSTRIKQSITVPLQFPKHRNSRPFAQRTRLLLLPPATPRPQLPFLYAPSRGSYTLNGKFQLSRLISTETQRTIRDTTYGGIKVYLVLTFATVCLFSVVVGVSQERLERTYPTPDGWRFFTRWAYRVAAALEDDEGKGSPPDWPQVGPAWRECLNRLEEIGKTDGQGLERMNASLELEDVPLWDATKKSEDWRRGYFEVVMGCGRAAEHLQGWFKDETRPGSRPVPADVIVGPSNLDPRPLPPEQGPAPREEHCKPVMEAPDVFYHRIINSKGFSRRQRLQAILALADFLDYQGNQWDAERYYRDGLDLASSAFSEPEKMVDRNLGVIKGEASAVSDNVLLASTALAVHYARNADTTQALPIFLSALRAIRECNSLRDSAVLALDSASTIPVKPRSWVDNMIDLVKDRPYPPPPPSGDEPLRASSESCLEATLLAYVGEILFATSKTNHDRVSGIAWTKDAADLAESKAGQISREQARNERLGSPQQRFLASRSHNDIEACQQCLETALTNLQTMLSQMTQKEVEPASQRESQTRSWFSWLSGNSRSEISPERWEEELADVNVRLEKFREERIHQMMTGQAGGGRAGLPRLR</sequence>
<dbReference type="Proteomes" id="UP000800092">
    <property type="component" value="Unassembled WGS sequence"/>
</dbReference>
<reference evidence="3" key="1">
    <citation type="journal article" date="2020" name="Stud. Mycol.">
        <title>101 Dothideomycetes genomes: a test case for predicting lifestyles and emergence of pathogens.</title>
        <authorList>
            <person name="Haridas S."/>
            <person name="Albert R."/>
            <person name="Binder M."/>
            <person name="Bloem J."/>
            <person name="Labutti K."/>
            <person name="Salamov A."/>
            <person name="Andreopoulos B."/>
            <person name="Baker S."/>
            <person name="Barry K."/>
            <person name="Bills G."/>
            <person name="Bluhm B."/>
            <person name="Cannon C."/>
            <person name="Castanera R."/>
            <person name="Culley D."/>
            <person name="Daum C."/>
            <person name="Ezra D."/>
            <person name="Gonzalez J."/>
            <person name="Henrissat B."/>
            <person name="Kuo A."/>
            <person name="Liang C."/>
            <person name="Lipzen A."/>
            <person name="Lutzoni F."/>
            <person name="Magnuson J."/>
            <person name="Mondo S."/>
            <person name="Nolan M."/>
            <person name="Ohm R."/>
            <person name="Pangilinan J."/>
            <person name="Park H.-J."/>
            <person name="Ramirez L."/>
            <person name="Alfaro M."/>
            <person name="Sun H."/>
            <person name="Tritt A."/>
            <person name="Yoshinaga Y."/>
            <person name="Zwiers L.-H."/>
            <person name="Turgeon B."/>
            <person name="Goodwin S."/>
            <person name="Spatafora J."/>
            <person name="Crous P."/>
            <person name="Grigoriev I."/>
        </authorList>
    </citation>
    <scope>NUCLEOTIDE SEQUENCE</scope>
    <source>
        <strain evidence="3">Tuck. ex Michener</strain>
    </source>
</reference>
<evidence type="ECO:0000256" key="1">
    <source>
        <dbReference type="SAM" id="MobiDB-lite"/>
    </source>
</evidence>
<feature type="transmembrane region" description="Helical" evidence="2">
    <location>
        <begin position="88"/>
        <end position="108"/>
    </location>
</feature>
<evidence type="ECO:0000256" key="2">
    <source>
        <dbReference type="SAM" id="Phobius"/>
    </source>
</evidence>
<keyword evidence="2" id="KW-0472">Membrane</keyword>
<dbReference type="AlphaFoldDB" id="A0A6A6GVX6"/>
<name>A0A6A6GVX6_VIRVR</name>
<evidence type="ECO:0000313" key="4">
    <source>
        <dbReference type="Proteomes" id="UP000800092"/>
    </source>
</evidence>
<proteinExistence type="predicted"/>
<keyword evidence="4" id="KW-1185">Reference proteome</keyword>
<dbReference type="OrthoDB" id="5408102at2759"/>
<protein>
    <submittedName>
        <fullName evidence="3">Uncharacterized protein</fullName>
    </submittedName>
</protein>
<keyword evidence="2" id="KW-0812">Transmembrane</keyword>
<keyword evidence="2" id="KW-1133">Transmembrane helix</keyword>
<evidence type="ECO:0000313" key="3">
    <source>
        <dbReference type="EMBL" id="KAF2229867.1"/>
    </source>
</evidence>
<organism evidence="3 4">
    <name type="scientific">Viridothelium virens</name>
    <name type="common">Speckled blister lichen</name>
    <name type="synonym">Trypethelium virens</name>
    <dbReference type="NCBI Taxonomy" id="1048519"/>
    <lineage>
        <taxon>Eukaryota</taxon>
        <taxon>Fungi</taxon>
        <taxon>Dikarya</taxon>
        <taxon>Ascomycota</taxon>
        <taxon>Pezizomycotina</taxon>
        <taxon>Dothideomycetes</taxon>
        <taxon>Dothideomycetes incertae sedis</taxon>
        <taxon>Trypetheliales</taxon>
        <taxon>Trypetheliaceae</taxon>
        <taxon>Viridothelium</taxon>
    </lineage>
</organism>
<dbReference type="EMBL" id="ML991852">
    <property type="protein sequence ID" value="KAF2229867.1"/>
    <property type="molecule type" value="Genomic_DNA"/>
</dbReference>
<accession>A0A6A6GVX6</accession>